<keyword evidence="2 5" id="KW-0812">Transmembrane</keyword>
<protein>
    <submittedName>
        <fullName evidence="7">MFS transporter</fullName>
    </submittedName>
</protein>
<keyword evidence="8" id="KW-1185">Reference proteome</keyword>
<feature type="transmembrane region" description="Helical" evidence="5">
    <location>
        <begin position="110"/>
        <end position="136"/>
    </location>
</feature>
<evidence type="ECO:0000256" key="4">
    <source>
        <dbReference type="ARBA" id="ARBA00023136"/>
    </source>
</evidence>
<evidence type="ECO:0000256" key="1">
    <source>
        <dbReference type="ARBA" id="ARBA00004651"/>
    </source>
</evidence>
<feature type="transmembrane region" description="Helical" evidence="5">
    <location>
        <begin position="366"/>
        <end position="386"/>
    </location>
</feature>
<feature type="transmembrane region" description="Helical" evidence="5">
    <location>
        <begin position="330"/>
        <end position="354"/>
    </location>
</feature>
<dbReference type="InterPro" id="IPR036259">
    <property type="entry name" value="MFS_trans_sf"/>
</dbReference>
<evidence type="ECO:0000256" key="2">
    <source>
        <dbReference type="ARBA" id="ARBA00022692"/>
    </source>
</evidence>
<dbReference type="RefSeq" id="WP_398274357.1">
    <property type="nucleotide sequence ID" value="NZ_JBITLV010000001.1"/>
</dbReference>
<evidence type="ECO:0000256" key="3">
    <source>
        <dbReference type="ARBA" id="ARBA00022989"/>
    </source>
</evidence>
<keyword evidence="4 5" id="KW-0472">Membrane</keyword>
<evidence type="ECO:0000259" key="6">
    <source>
        <dbReference type="PROSITE" id="PS50850"/>
    </source>
</evidence>
<dbReference type="SUPFAM" id="SSF103473">
    <property type="entry name" value="MFS general substrate transporter"/>
    <property type="match status" value="1"/>
</dbReference>
<dbReference type="EMBL" id="JBITLV010000001">
    <property type="protein sequence ID" value="MFI7585818.1"/>
    <property type="molecule type" value="Genomic_DNA"/>
</dbReference>
<dbReference type="InterPro" id="IPR011701">
    <property type="entry name" value="MFS"/>
</dbReference>
<dbReference type="InterPro" id="IPR050327">
    <property type="entry name" value="Proton-linked_MCT"/>
</dbReference>
<dbReference type="Pfam" id="PF07690">
    <property type="entry name" value="MFS_1"/>
    <property type="match status" value="1"/>
</dbReference>
<evidence type="ECO:0000313" key="8">
    <source>
        <dbReference type="Proteomes" id="UP001612915"/>
    </source>
</evidence>
<feature type="transmembrane region" description="Helical" evidence="5">
    <location>
        <begin position="304"/>
        <end position="324"/>
    </location>
</feature>
<feature type="transmembrane region" description="Helical" evidence="5">
    <location>
        <begin position="143"/>
        <end position="168"/>
    </location>
</feature>
<gene>
    <name evidence="7" type="ORF">ACIB24_01940</name>
</gene>
<dbReference type="PROSITE" id="PS50850">
    <property type="entry name" value="MFS"/>
    <property type="match status" value="1"/>
</dbReference>
<dbReference type="CDD" id="cd17355">
    <property type="entry name" value="MFS_YcxA_like"/>
    <property type="match status" value="1"/>
</dbReference>
<dbReference type="PANTHER" id="PTHR11360:SF284">
    <property type="entry name" value="EG:103B4.3 PROTEIN-RELATED"/>
    <property type="match status" value="1"/>
</dbReference>
<dbReference type="InterPro" id="IPR020846">
    <property type="entry name" value="MFS_dom"/>
</dbReference>
<evidence type="ECO:0000313" key="7">
    <source>
        <dbReference type="EMBL" id="MFI7585818.1"/>
    </source>
</evidence>
<organism evidence="7 8">
    <name type="scientific">Spongisporangium articulatum</name>
    <dbReference type="NCBI Taxonomy" id="3362603"/>
    <lineage>
        <taxon>Bacteria</taxon>
        <taxon>Bacillati</taxon>
        <taxon>Actinomycetota</taxon>
        <taxon>Actinomycetes</taxon>
        <taxon>Kineosporiales</taxon>
        <taxon>Kineosporiaceae</taxon>
        <taxon>Spongisporangium</taxon>
    </lineage>
</organism>
<dbReference type="PANTHER" id="PTHR11360">
    <property type="entry name" value="MONOCARBOXYLATE TRANSPORTER"/>
    <property type="match status" value="1"/>
</dbReference>
<feature type="domain" description="Major facilitator superfamily (MFS) profile" evidence="6">
    <location>
        <begin position="19"/>
        <end position="421"/>
    </location>
</feature>
<sequence>MTAVQETPSRTGLHPAWKVAAVTLLALVASAAFRSSTGVLIDPVHEEFGWSLTTISGAVSINLVLFGLTAPFAAALMGRFGVGRVVAVALSFVAVGSGATLLMTQVWQLVVLWGLVIGFATGSMALVLGAVVANAWFVERRGLVMGVFSAANATGQLVVLPAVAWLATHEGWRAAAALTAVLALVLVPLTLAWLIDRPADVGALPYGASEAPAVPAGPALGAGRAAWNELKLGARSPAFWLLAGTFFICGWSTNGLIQTHFVGMAHDHGMPATTAAGLLAVVGVFDIVGTIGSGWLSDRVDPRLLLFMYYGLRGLALLAGPTLMGPGLSMPLGLFIVFYGLDWVATVPPTVALCREVFGLERSSIAFGWVFAAHMVGAGVAAEVAGWSREVSGSYDDAWWLAGGLCILAAFAIFGVRAPARTPAPDGPPPVGSDAG</sequence>
<comment type="subcellular location">
    <subcellularLocation>
        <location evidence="1">Cell membrane</location>
        <topology evidence="1">Multi-pass membrane protein</topology>
    </subcellularLocation>
</comment>
<keyword evidence="3 5" id="KW-1133">Transmembrane helix</keyword>
<feature type="transmembrane region" description="Helical" evidence="5">
    <location>
        <begin position="238"/>
        <end position="257"/>
    </location>
</feature>
<feature type="transmembrane region" description="Helical" evidence="5">
    <location>
        <begin position="50"/>
        <end position="73"/>
    </location>
</feature>
<feature type="transmembrane region" description="Helical" evidence="5">
    <location>
        <begin position="174"/>
        <end position="195"/>
    </location>
</feature>
<feature type="transmembrane region" description="Helical" evidence="5">
    <location>
        <begin position="277"/>
        <end position="297"/>
    </location>
</feature>
<comment type="caution">
    <text evidence="7">The sequence shown here is derived from an EMBL/GenBank/DDBJ whole genome shotgun (WGS) entry which is preliminary data.</text>
</comment>
<feature type="transmembrane region" description="Helical" evidence="5">
    <location>
        <begin position="398"/>
        <end position="416"/>
    </location>
</feature>
<dbReference type="Proteomes" id="UP001612915">
    <property type="component" value="Unassembled WGS sequence"/>
</dbReference>
<accession>A0ABW8AIM2</accession>
<reference evidence="7 8" key="1">
    <citation type="submission" date="2024-10" db="EMBL/GenBank/DDBJ databases">
        <title>The Natural Products Discovery Center: Release of the First 8490 Sequenced Strains for Exploring Actinobacteria Biosynthetic Diversity.</title>
        <authorList>
            <person name="Kalkreuter E."/>
            <person name="Kautsar S.A."/>
            <person name="Yang D."/>
            <person name="Bader C.D."/>
            <person name="Teijaro C.N."/>
            <person name="Fluegel L."/>
            <person name="Davis C.M."/>
            <person name="Simpson J.R."/>
            <person name="Lauterbach L."/>
            <person name="Steele A.D."/>
            <person name="Gui C."/>
            <person name="Meng S."/>
            <person name="Li G."/>
            <person name="Viehrig K."/>
            <person name="Ye F."/>
            <person name="Su P."/>
            <person name="Kiefer A.F."/>
            <person name="Nichols A."/>
            <person name="Cepeda A.J."/>
            <person name="Yan W."/>
            <person name="Fan B."/>
            <person name="Jiang Y."/>
            <person name="Adhikari A."/>
            <person name="Zheng C.-J."/>
            <person name="Schuster L."/>
            <person name="Cowan T.M."/>
            <person name="Smanski M.J."/>
            <person name="Chevrette M.G."/>
            <person name="De Carvalho L.P.S."/>
            <person name="Shen B."/>
        </authorList>
    </citation>
    <scope>NUCLEOTIDE SEQUENCE [LARGE SCALE GENOMIC DNA]</scope>
    <source>
        <strain evidence="7 8">NPDC049639</strain>
    </source>
</reference>
<dbReference type="Gene3D" id="1.20.1250.20">
    <property type="entry name" value="MFS general substrate transporter like domains"/>
    <property type="match status" value="2"/>
</dbReference>
<proteinExistence type="predicted"/>
<feature type="transmembrane region" description="Helical" evidence="5">
    <location>
        <begin position="85"/>
        <end position="104"/>
    </location>
</feature>
<name>A0ABW8AIM2_9ACTN</name>
<evidence type="ECO:0000256" key="5">
    <source>
        <dbReference type="SAM" id="Phobius"/>
    </source>
</evidence>